<dbReference type="PANTHER" id="PTHR11552:SF147">
    <property type="entry name" value="CHOLINE DEHYDROGENASE, MITOCHONDRIAL"/>
    <property type="match status" value="1"/>
</dbReference>
<dbReference type="PANTHER" id="PTHR11552">
    <property type="entry name" value="GLUCOSE-METHANOL-CHOLINE GMC OXIDOREDUCTASE"/>
    <property type="match status" value="1"/>
</dbReference>
<dbReference type="Proteomes" id="UP000325313">
    <property type="component" value="Unassembled WGS sequence"/>
</dbReference>
<dbReference type="AlphaFoldDB" id="A0A5B0NLH0"/>
<dbReference type="InterPro" id="IPR012132">
    <property type="entry name" value="GMC_OxRdtase"/>
</dbReference>
<dbReference type="Pfam" id="PF13450">
    <property type="entry name" value="NAD_binding_8"/>
    <property type="match status" value="1"/>
</dbReference>
<dbReference type="Gene3D" id="3.50.50.60">
    <property type="entry name" value="FAD/NAD(P)-binding domain"/>
    <property type="match status" value="1"/>
</dbReference>
<evidence type="ECO:0000256" key="2">
    <source>
        <dbReference type="SAM" id="MobiDB-lite"/>
    </source>
</evidence>
<dbReference type="InterPro" id="IPR036188">
    <property type="entry name" value="FAD/NAD-bd_sf"/>
</dbReference>
<comment type="similarity">
    <text evidence="1">Belongs to the GMC oxidoreductase family.</text>
</comment>
<dbReference type="EMBL" id="VDEP01000405">
    <property type="protein sequence ID" value="KAA1088788.1"/>
    <property type="molecule type" value="Genomic_DNA"/>
</dbReference>
<dbReference type="SUPFAM" id="SSF51905">
    <property type="entry name" value="FAD/NAD(P)-binding domain"/>
    <property type="match status" value="1"/>
</dbReference>
<dbReference type="GO" id="GO:0050660">
    <property type="term" value="F:flavin adenine dinucleotide binding"/>
    <property type="evidence" value="ECO:0007669"/>
    <property type="project" value="InterPro"/>
</dbReference>
<sequence>MIASTGSFEPNDAFEPPRPSSFQQRYWLCCVHVYHGSKFSQKAQGELQRSSALVLHDDSQQGPAGKERMSDHFDYIVVGGGLAGLTVASRLSENAKLTVLVLEAGGTGIGNPGISVPGLISEPQ</sequence>
<evidence type="ECO:0000313" key="4">
    <source>
        <dbReference type="Proteomes" id="UP000325313"/>
    </source>
</evidence>
<accession>A0A5B0NLH0</accession>
<evidence type="ECO:0000313" key="3">
    <source>
        <dbReference type="EMBL" id="KAA1088788.1"/>
    </source>
</evidence>
<name>A0A5B0NLH0_PUCGR</name>
<reference evidence="3 4" key="1">
    <citation type="submission" date="2019-05" db="EMBL/GenBank/DDBJ databases">
        <title>Emergence of the Ug99 lineage of the wheat stem rust pathogen through somatic hybridization.</title>
        <authorList>
            <person name="Li F."/>
            <person name="Upadhyaya N.M."/>
            <person name="Sperschneider J."/>
            <person name="Matny O."/>
            <person name="Nguyen-Phuc H."/>
            <person name="Mago R."/>
            <person name="Raley C."/>
            <person name="Miller M.E."/>
            <person name="Silverstein K.A.T."/>
            <person name="Henningsen E."/>
            <person name="Hirsch C.D."/>
            <person name="Visser B."/>
            <person name="Pretorius Z.A."/>
            <person name="Steffenson B.J."/>
            <person name="Schwessinger B."/>
            <person name="Dodds P.N."/>
            <person name="Figueroa M."/>
        </authorList>
    </citation>
    <scope>NUCLEOTIDE SEQUENCE [LARGE SCALE GENOMIC DNA]</scope>
    <source>
        <strain evidence="3 4">Ug99</strain>
    </source>
</reference>
<gene>
    <name evidence="3" type="ORF">PGTUg99_029159</name>
</gene>
<evidence type="ECO:0000256" key="1">
    <source>
        <dbReference type="ARBA" id="ARBA00010790"/>
    </source>
</evidence>
<dbReference type="GO" id="GO:0016491">
    <property type="term" value="F:oxidoreductase activity"/>
    <property type="evidence" value="ECO:0007669"/>
    <property type="project" value="TreeGrafter"/>
</dbReference>
<feature type="region of interest" description="Disordered" evidence="2">
    <location>
        <begin position="1"/>
        <end position="20"/>
    </location>
</feature>
<proteinExistence type="inferred from homology"/>
<dbReference type="Gene3D" id="3.30.560.10">
    <property type="entry name" value="Glucose Oxidase, domain 3"/>
    <property type="match status" value="1"/>
</dbReference>
<organism evidence="3 4">
    <name type="scientific">Puccinia graminis f. sp. tritici</name>
    <dbReference type="NCBI Taxonomy" id="56615"/>
    <lineage>
        <taxon>Eukaryota</taxon>
        <taxon>Fungi</taxon>
        <taxon>Dikarya</taxon>
        <taxon>Basidiomycota</taxon>
        <taxon>Pucciniomycotina</taxon>
        <taxon>Pucciniomycetes</taxon>
        <taxon>Pucciniales</taxon>
        <taxon>Pucciniaceae</taxon>
        <taxon>Puccinia</taxon>
    </lineage>
</organism>
<protein>
    <submittedName>
        <fullName evidence="3">Uncharacterized protein</fullName>
    </submittedName>
</protein>
<comment type="caution">
    <text evidence="3">The sequence shown here is derived from an EMBL/GenBank/DDBJ whole genome shotgun (WGS) entry which is preliminary data.</text>
</comment>